<dbReference type="AlphaFoldDB" id="A0A4P9UPT2"/>
<dbReference type="KEGG" id="mbur:EQU24_14330"/>
<reference evidence="2" key="1">
    <citation type="journal article" date="2019" name="J. Bacteriol.">
        <title>A Mutagenic Screen Identifies a TonB-Dependent Receptor Required for the Lanthanide Metal Switch in the Type I Methanotroph 'Methylotuvimicrobium buryatense' 5GB1C.</title>
        <authorList>
            <person name="Groom J.D."/>
            <person name="Ford S.M."/>
            <person name="Pesesky M.W."/>
            <person name="Lidstrom M.E."/>
        </authorList>
    </citation>
    <scope>NUCLEOTIDE SEQUENCE [LARGE SCALE GENOMIC DNA]</scope>
    <source>
        <strain evidence="2">5GB1C</strain>
    </source>
</reference>
<keyword evidence="2" id="KW-1185">Reference proteome</keyword>
<evidence type="ECO:0008006" key="3">
    <source>
        <dbReference type="Google" id="ProtNLM"/>
    </source>
</evidence>
<accession>A0A4P9UPT2</accession>
<proteinExistence type="predicted"/>
<organism evidence="1 2">
    <name type="scientific">Methylotuvimicrobium buryatense</name>
    <name type="common">Methylomicrobium buryatense</name>
    <dbReference type="NCBI Taxonomy" id="95641"/>
    <lineage>
        <taxon>Bacteria</taxon>
        <taxon>Pseudomonadati</taxon>
        <taxon>Pseudomonadota</taxon>
        <taxon>Gammaproteobacteria</taxon>
        <taxon>Methylococcales</taxon>
        <taxon>Methylococcaceae</taxon>
        <taxon>Methylotuvimicrobium</taxon>
    </lineage>
</organism>
<dbReference type="Proteomes" id="UP000305881">
    <property type="component" value="Chromosome"/>
</dbReference>
<evidence type="ECO:0000313" key="1">
    <source>
        <dbReference type="EMBL" id="QCW83287.1"/>
    </source>
</evidence>
<gene>
    <name evidence="1" type="ORF">EQU24_14330</name>
</gene>
<name>A0A4P9UPT2_METBY</name>
<evidence type="ECO:0000313" key="2">
    <source>
        <dbReference type="Proteomes" id="UP000305881"/>
    </source>
</evidence>
<protein>
    <recommendedName>
        <fullName evidence="3">Catalase</fullName>
    </recommendedName>
</protein>
<dbReference type="Pfam" id="PF12118">
    <property type="entry name" value="SprA-related"/>
    <property type="match status" value="1"/>
</dbReference>
<dbReference type="InterPro" id="IPR021973">
    <property type="entry name" value="SprA-related"/>
</dbReference>
<dbReference type="STRING" id="675511.GCA_000341735_00184"/>
<dbReference type="EMBL" id="CP035467">
    <property type="protein sequence ID" value="QCW83287.1"/>
    <property type="molecule type" value="Genomic_DNA"/>
</dbReference>
<sequence>MLPELTNIQPAFVGFNFRNTVAAEQNPNASENDTQIQGRDTSLADDAQFSIEEQRQIEALKARDAEVRAHEQAHVNAAAGIAVSGASFSYQTGPDGNRYAIGGEVQIDTSPVPGDPEATLRKAESIRRAALAPAQPSSQDFSVAANAARMASDARIELLKQTQENADPKFGTTIDIAV</sequence>
<dbReference type="RefSeq" id="WP_017838839.1">
    <property type="nucleotide sequence ID" value="NZ_CP035467.1"/>
</dbReference>
<dbReference type="OrthoDB" id="9812722at2"/>